<reference evidence="2 3" key="1">
    <citation type="journal article" date="2020" name="Mol. Biol. Evol.">
        <title>Interspecific Gene Flow and the Evolution of Specialization in Black and White Rhinoceros.</title>
        <authorList>
            <person name="Moodley Y."/>
            <person name="Westbury M.V."/>
            <person name="Russo I.M."/>
            <person name="Gopalakrishnan S."/>
            <person name="Rakotoarivelo A."/>
            <person name="Olsen R.A."/>
            <person name="Prost S."/>
            <person name="Tunstall T."/>
            <person name="Ryder O.A."/>
            <person name="Dalen L."/>
            <person name="Bruford M.W."/>
        </authorList>
    </citation>
    <scope>NUCLEOTIDE SEQUENCE [LARGE SCALE GENOMIC DNA]</scope>
    <source>
        <strain evidence="2">SBR-YM</strain>
        <tissue evidence="2">Skin</tissue>
    </source>
</reference>
<protein>
    <recommendedName>
        <fullName evidence="1">B30.2/SPRY domain-containing protein</fullName>
    </recommendedName>
</protein>
<dbReference type="InterPro" id="IPR043136">
    <property type="entry name" value="B30.2/SPRY_sf"/>
</dbReference>
<dbReference type="Proteomes" id="UP000551758">
    <property type="component" value="Unassembled WGS sequence"/>
</dbReference>
<dbReference type="Pfam" id="PF00622">
    <property type="entry name" value="SPRY"/>
    <property type="match status" value="1"/>
</dbReference>
<dbReference type="PANTHER" id="PTHR24103">
    <property type="entry name" value="E3 UBIQUITIN-PROTEIN LIGASE TRIM"/>
    <property type="match status" value="1"/>
</dbReference>
<dbReference type="PRINTS" id="PR01407">
    <property type="entry name" value="BUTYPHLNCDUF"/>
</dbReference>
<dbReference type="AlphaFoldDB" id="A0A7J7FAP6"/>
<dbReference type="InterPro" id="IPR003877">
    <property type="entry name" value="SPRY_dom"/>
</dbReference>
<name>A0A7J7FAP6_DICBM</name>
<dbReference type="InterPro" id="IPR001870">
    <property type="entry name" value="B30.2/SPRY"/>
</dbReference>
<dbReference type="InterPro" id="IPR003879">
    <property type="entry name" value="Butyrophylin_SPRY"/>
</dbReference>
<feature type="domain" description="B30.2/SPRY" evidence="1">
    <location>
        <begin position="1"/>
        <end position="141"/>
    </location>
</feature>
<dbReference type="SUPFAM" id="SSF49899">
    <property type="entry name" value="Concanavalin A-like lectins/glucanases"/>
    <property type="match status" value="1"/>
</dbReference>
<organism evidence="2 3">
    <name type="scientific">Diceros bicornis minor</name>
    <name type="common">South-central black rhinoceros</name>
    <dbReference type="NCBI Taxonomy" id="77932"/>
    <lineage>
        <taxon>Eukaryota</taxon>
        <taxon>Metazoa</taxon>
        <taxon>Chordata</taxon>
        <taxon>Craniata</taxon>
        <taxon>Vertebrata</taxon>
        <taxon>Euteleostomi</taxon>
        <taxon>Mammalia</taxon>
        <taxon>Eutheria</taxon>
        <taxon>Laurasiatheria</taxon>
        <taxon>Perissodactyla</taxon>
        <taxon>Rhinocerotidae</taxon>
        <taxon>Diceros</taxon>
    </lineage>
</organism>
<dbReference type="InterPro" id="IPR013320">
    <property type="entry name" value="ConA-like_dom_sf"/>
</dbReference>
<gene>
    <name evidence="2" type="ORF">HPG69_008810</name>
</gene>
<evidence type="ECO:0000259" key="1">
    <source>
        <dbReference type="PROSITE" id="PS50188"/>
    </source>
</evidence>
<dbReference type="InterPro" id="IPR050143">
    <property type="entry name" value="TRIM/RBCC"/>
</dbReference>
<comment type="caution">
    <text evidence="2">The sequence shown here is derived from an EMBL/GenBank/DDBJ whole genome shotgun (WGS) entry which is preliminary data.</text>
</comment>
<dbReference type="PROSITE" id="PS50188">
    <property type="entry name" value="B302_SPRY"/>
    <property type="match status" value="1"/>
</dbReference>
<dbReference type="EMBL" id="JACDTQ010000823">
    <property type="protein sequence ID" value="KAF5925133.1"/>
    <property type="molecule type" value="Genomic_DNA"/>
</dbReference>
<accession>A0A7J7FAP6</accession>
<keyword evidence="3" id="KW-1185">Reference proteome</keyword>
<proteinExistence type="predicted"/>
<sequence>MEKEKEHHIKANVTLDPDTADFELFLFFLDRCVLGHKSSSGRHFWEVEVGVRTYSELGVCEEDTEWTWGITESPQNRFLFVELYANKYQALTFPRTLLSLRKPTSWVAILLDYEAGHVSFYSVANGSHICTFPKVSFTGLL</sequence>
<evidence type="ECO:0000313" key="3">
    <source>
        <dbReference type="Proteomes" id="UP000551758"/>
    </source>
</evidence>
<dbReference type="Gene3D" id="2.60.120.920">
    <property type="match status" value="1"/>
</dbReference>
<evidence type="ECO:0000313" key="2">
    <source>
        <dbReference type="EMBL" id="KAF5925133.1"/>
    </source>
</evidence>